<dbReference type="InterPro" id="IPR011051">
    <property type="entry name" value="RmlC_Cupin_sf"/>
</dbReference>
<dbReference type="InterPro" id="IPR047142">
    <property type="entry name" value="OryJ/VirC-like"/>
</dbReference>
<dbReference type="InterPro" id="IPR014710">
    <property type="entry name" value="RmlC-like_jellyroll"/>
</dbReference>
<dbReference type="Proteomes" id="UP000030106">
    <property type="component" value="Unassembled WGS sequence"/>
</dbReference>
<evidence type="ECO:0008006" key="3">
    <source>
        <dbReference type="Google" id="ProtNLM"/>
    </source>
</evidence>
<proteinExistence type="predicted"/>
<dbReference type="SUPFAM" id="SSF51182">
    <property type="entry name" value="RmlC-like cupins"/>
    <property type="match status" value="1"/>
</dbReference>
<accession>A0A0A2VXL7</accession>
<reference evidence="1 2" key="1">
    <citation type="submission" date="2012-10" db="EMBL/GenBank/DDBJ databases">
        <title>Genome sequencing and analysis of entomopathogenic fungi Beauveria bassiana D1-5.</title>
        <authorList>
            <person name="Li Q."/>
            <person name="Wang L."/>
            <person name="Zhang Z."/>
            <person name="Wang Q."/>
            <person name="Ren J."/>
            <person name="Wang M."/>
            <person name="Xu W."/>
            <person name="Wang J."/>
            <person name="Lu Y."/>
            <person name="Du Q."/>
            <person name="Sun Z."/>
        </authorList>
    </citation>
    <scope>NUCLEOTIDE SEQUENCE [LARGE SCALE GENOMIC DNA]</scope>
    <source>
        <strain evidence="1 2">D1-5</strain>
    </source>
</reference>
<dbReference type="EMBL" id="ANFO01000942">
    <property type="protein sequence ID" value="KGQ05494.1"/>
    <property type="molecule type" value="Genomic_DNA"/>
</dbReference>
<dbReference type="PANTHER" id="PTHR36156:SF3">
    <property type="entry name" value="CUPIN 2 CONSERVED BARREL DOMAIN-CONTAINING PROTEIN"/>
    <property type="match status" value="1"/>
</dbReference>
<gene>
    <name evidence="1" type="ORF">BBAD15_g9241</name>
</gene>
<sequence length="174" mass="19363">MSLQPLSPRRVITDTNLDSGLSHFSTSINESVETEHKLGGTVFRLAYCFDRPTHSLKIPDDVPYLESIKSTATSPVVVPDHHTMIWYIDTPPGGATPLHRTLSLDVVVQIKGEIEVILDSGEKRVQKPGDVLIQKATAHAWRNHDQKKWSRMVGMMFAVDPITLNNGTQLEAII</sequence>
<dbReference type="OrthoDB" id="5840532at2759"/>
<evidence type="ECO:0000313" key="1">
    <source>
        <dbReference type="EMBL" id="KGQ05494.1"/>
    </source>
</evidence>
<dbReference type="Gene3D" id="2.60.120.10">
    <property type="entry name" value="Jelly Rolls"/>
    <property type="match status" value="1"/>
</dbReference>
<dbReference type="STRING" id="1245745.A0A0A2VXL7"/>
<organism evidence="1 2">
    <name type="scientific">Beauveria bassiana D1-5</name>
    <dbReference type="NCBI Taxonomy" id="1245745"/>
    <lineage>
        <taxon>Eukaryota</taxon>
        <taxon>Fungi</taxon>
        <taxon>Dikarya</taxon>
        <taxon>Ascomycota</taxon>
        <taxon>Pezizomycotina</taxon>
        <taxon>Sordariomycetes</taxon>
        <taxon>Hypocreomycetidae</taxon>
        <taxon>Hypocreales</taxon>
        <taxon>Cordycipitaceae</taxon>
        <taxon>Beauveria</taxon>
    </lineage>
</organism>
<dbReference type="CDD" id="cd02231">
    <property type="entry name" value="cupin_BLL6423-like"/>
    <property type="match status" value="1"/>
</dbReference>
<protein>
    <recommendedName>
        <fullName evidence="3">Cupin 2 conserved barrel domain-containing protein</fullName>
    </recommendedName>
</protein>
<dbReference type="PANTHER" id="PTHR36156">
    <property type="entry name" value="SLR2101 PROTEIN"/>
    <property type="match status" value="1"/>
</dbReference>
<dbReference type="AlphaFoldDB" id="A0A0A2VXL7"/>
<evidence type="ECO:0000313" key="2">
    <source>
        <dbReference type="Proteomes" id="UP000030106"/>
    </source>
</evidence>
<dbReference type="HOGENOM" id="CLU_096188_0_1_1"/>
<name>A0A0A2VXL7_BEABA</name>
<comment type="caution">
    <text evidence="1">The sequence shown here is derived from an EMBL/GenBank/DDBJ whole genome shotgun (WGS) entry which is preliminary data.</text>
</comment>